<protein>
    <submittedName>
        <fullName evidence="4">Regulator of Vps4 activity in the MVB pathway protein</fullName>
    </submittedName>
</protein>
<keyword evidence="1" id="KW-0479">Metal-binding</keyword>
<evidence type="ECO:0000256" key="1">
    <source>
        <dbReference type="PROSITE-ProRule" id="PRU00502"/>
    </source>
</evidence>
<name>A0A1Y1IBV8_KLENI</name>
<sequence length="160" mass="17691">MGRAEDRGKEKLSSNGEAAREANESANDPQADAAGANIAWVQPVDNCAHLQATDLVTHEQLPRVTSACETCDDESENWACLSCGHVYCGRYVQGHMLQHHGDTQHPVAASFTDLSFWCFPCEQYLNGLTNPRLTPILDAFHQQKFGEHLPDGRLELQLES</sequence>
<keyword evidence="5" id="KW-1185">Reference proteome</keyword>
<dbReference type="AlphaFoldDB" id="A0A1Y1IBV8"/>
<dbReference type="Gene3D" id="3.30.40.10">
    <property type="entry name" value="Zinc/RING finger domain, C3HC4 (zinc finger)"/>
    <property type="match status" value="1"/>
</dbReference>
<dbReference type="Proteomes" id="UP000054558">
    <property type="component" value="Unassembled WGS sequence"/>
</dbReference>
<evidence type="ECO:0000256" key="2">
    <source>
        <dbReference type="SAM" id="MobiDB-lite"/>
    </source>
</evidence>
<dbReference type="OrthoDB" id="424012at2759"/>
<dbReference type="SUPFAM" id="SSF57850">
    <property type="entry name" value="RING/U-box"/>
    <property type="match status" value="1"/>
</dbReference>
<dbReference type="PROSITE" id="PS50271">
    <property type="entry name" value="ZF_UBP"/>
    <property type="match status" value="1"/>
</dbReference>
<dbReference type="OMA" id="CCKEVMC"/>
<feature type="domain" description="UBP-type" evidence="3">
    <location>
        <begin position="45"/>
        <end position="144"/>
    </location>
</feature>
<organism evidence="4 5">
    <name type="scientific">Klebsormidium nitens</name>
    <name type="common">Green alga</name>
    <name type="synonym">Ulothrix nitens</name>
    <dbReference type="NCBI Taxonomy" id="105231"/>
    <lineage>
        <taxon>Eukaryota</taxon>
        <taxon>Viridiplantae</taxon>
        <taxon>Streptophyta</taxon>
        <taxon>Klebsormidiophyceae</taxon>
        <taxon>Klebsormidiales</taxon>
        <taxon>Klebsormidiaceae</taxon>
        <taxon>Klebsormidium</taxon>
    </lineage>
</organism>
<gene>
    <name evidence="4" type="ORF">KFL_004240120</name>
</gene>
<accession>A0A1Y1IBV8</accession>
<evidence type="ECO:0000259" key="3">
    <source>
        <dbReference type="PROSITE" id="PS50271"/>
    </source>
</evidence>
<dbReference type="Pfam" id="PF02148">
    <property type="entry name" value="zf-UBP"/>
    <property type="match status" value="1"/>
</dbReference>
<dbReference type="PANTHER" id="PTHR47665">
    <property type="entry name" value="HISTONE DEACETYLASE-LIKE PROTEIN"/>
    <property type="match status" value="1"/>
</dbReference>
<feature type="region of interest" description="Disordered" evidence="2">
    <location>
        <begin position="1"/>
        <end position="30"/>
    </location>
</feature>
<evidence type="ECO:0000313" key="5">
    <source>
        <dbReference type="Proteomes" id="UP000054558"/>
    </source>
</evidence>
<dbReference type="InterPro" id="IPR013083">
    <property type="entry name" value="Znf_RING/FYVE/PHD"/>
</dbReference>
<dbReference type="GO" id="GO:0008270">
    <property type="term" value="F:zinc ion binding"/>
    <property type="evidence" value="ECO:0007669"/>
    <property type="project" value="UniProtKB-KW"/>
</dbReference>
<dbReference type="PANTHER" id="PTHR47665:SF1">
    <property type="entry name" value="HISTONE DEACETYLASE-LIKE PROTEIN"/>
    <property type="match status" value="1"/>
</dbReference>
<feature type="compositionally biased region" description="Basic and acidic residues" evidence="2">
    <location>
        <begin position="1"/>
        <end position="23"/>
    </location>
</feature>
<dbReference type="SMART" id="SM00290">
    <property type="entry name" value="ZnF_UBP"/>
    <property type="match status" value="1"/>
</dbReference>
<dbReference type="STRING" id="105231.A0A1Y1IBV8"/>
<keyword evidence="1" id="KW-0862">Zinc</keyword>
<reference evidence="4 5" key="1">
    <citation type="journal article" date="2014" name="Nat. Commun.">
        <title>Klebsormidium flaccidum genome reveals primary factors for plant terrestrial adaptation.</title>
        <authorList>
            <person name="Hori K."/>
            <person name="Maruyama F."/>
            <person name="Fujisawa T."/>
            <person name="Togashi T."/>
            <person name="Yamamoto N."/>
            <person name="Seo M."/>
            <person name="Sato S."/>
            <person name="Yamada T."/>
            <person name="Mori H."/>
            <person name="Tajima N."/>
            <person name="Moriyama T."/>
            <person name="Ikeuchi M."/>
            <person name="Watanabe M."/>
            <person name="Wada H."/>
            <person name="Kobayashi K."/>
            <person name="Saito M."/>
            <person name="Masuda T."/>
            <person name="Sasaki-Sekimoto Y."/>
            <person name="Mashiguchi K."/>
            <person name="Awai K."/>
            <person name="Shimojima M."/>
            <person name="Masuda S."/>
            <person name="Iwai M."/>
            <person name="Nobusawa T."/>
            <person name="Narise T."/>
            <person name="Kondo S."/>
            <person name="Saito H."/>
            <person name="Sato R."/>
            <person name="Murakawa M."/>
            <person name="Ihara Y."/>
            <person name="Oshima-Yamada Y."/>
            <person name="Ohtaka K."/>
            <person name="Satoh M."/>
            <person name="Sonobe K."/>
            <person name="Ishii M."/>
            <person name="Ohtani R."/>
            <person name="Kanamori-Sato M."/>
            <person name="Honoki R."/>
            <person name="Miyazaki D."/>
            <person name="Mochizuki H."/>
            <person name="Umetsu J."/>
            <person name="Higashi K."/>
            <person name="Shibata D."/>
            <person name="Kamiya Y."/>
            <person name="Sato N."/>
            <person name="Nakamura Y."/>
            <person name="Tabata S."/>
            <person name="Ida S."/>
            <person name="Kurokawa K."/>
            <person name="Ohta H."/>
        </authorList>
    </citation>
    <scope>NUCLEOTIDE SEQUENCE [LARGE SCALE GENOMIC DNA]</scope>
    <source>
        <strain evidence="4 5">NIES-2285</strain>
    </source>
</reference>
<keyword evidence="1" id="KW-0863">Zinc-finger</keyword>
<evidence type="ECO:0000313" key="4">
    <source>
        <dbReference type="EMBL" id="GAQ88400.1"/>
    </source>
</evidence>
<proteinExistence type="predicted"/>
<dbReference type="InterPro" id="IPR001607">
    <property type="entry name" value="Znf_UBP"/>
</dbReference>
<dbReference type="EMBL" id="DF237373">
    <property type="protein sequence ID" value="GAQ88400.1"/>
    <property type="molecule type" value="Genomic_DNA"/>
</dbReference>